<protein>
    <submittedName>
        <fullName evidence="1">Delta(24)-sterol C-methyltransferase</fullName>
    </submittedName>
</protein>
<dbReference type="InterPro" id="IPR051673">
    <property type="entry name" value="SSDNA_exonuclease_RecJ"/>
</dbReference>
<accession>A0A9J6P9I4</accession>
<proteinExistence type="predicted"/>
<gene>
    <name evidence="1" type="ORF">KDK92_22945</name>
</gene>
<dbReference type="SUPFAM" id="SSF64182">
    <property type="entry name" value="DHH phosphoesterases"/>
    <property type="match status" value="1"/>
</dbReference>
<name>A0A9J6P9I4_9CLOT</name>
<evidence type="ECO:0000313" key="2">
    <source>
        <dbReference type="Proteomes" id="UP001056429"/>
    </source>
</evidence>
<sequence>MAYNLENSLKRVINAITYREKIVVFSNNDSESILSLSSLLLTLRYLNADVEYLTPNEFTLDGKLTKNYIDNYIKAFGAKLVILIGCDLQSHKEDEILRENGIDFIVVKKDAKYYQENFIVNEANIEGYSKECITDAILVFDIIEAISSYYRTGVFYKYTDLIMLAIISSDLAIKDINRLLIRLGIDKLHNTNNYGIKALFEMNDINEINLSTLQLVVEGVKPSLNALGRMDDSKILVELFTTDNLQRARQIAKYLIKESEQKRIHEKRAY</sequence>
<dbReference type="PANTHER" id="PTHR30255:SF2">
    <property type="entry name" value="SINGLE-STRANDED-DNA-SPECIFIC EXONUCLEASE RECJ"/>
    <property type="match status" value="1"/>
</dbReference>
<comment type="caution">
    <text evidence="1">The sequence shown here is derived from an EMBL/GenBank/DDBJ whole genome shotgun (WGS) entry which is preliminary data.</text>
</comment>
<dbReference type="Proteomes" id="UP001056429">
    <property type="component" value="Unassembled WGS sequence"/>
</dbReference>
<dbReference type="AlphaFoldDB" id="A0A9J6P9I4"/>
<dbReference type="Gene3D" id="3.90.1640.30">
    <property type="match status" value="1"/>
</dbReference>
<dbReference type="EMBL" id="JAGSOJ010000006">
    <property type="protein sequence ID" value="MCM1992582.1"/>
    <property type="molecule type" value="Genomic_DNA"/>
</dbReference>
<dbReference type="RefSeq" id="WP_250861748.1">
    <property type="nucleotide sequence ID" value="NZ_JAGSOJ010000006.1"/>
</dbReference>
<keyword evidence="2" id="KW-1185">Reference proteome</keyword>
<reference evidence="1" key="1">
    <citation type="journal article" date="2021" name="mSystems">
        <title>Bacteria and Archaea Synergistically Convert Glycine Betaine to Biogenic Methane in the Formosa Cold Seep of the South China Sea.</title>
        <authorList>
            <person name="Li L."/>
            <person name="Zhang W."/>
            <person name="Zhang S."/>
            <person name="Song L."/>
            <person name="Sun Q."/>
            <person name="Zhang H."/>
            <person name="Xiang H."/>
            <person name="Dong X."/>
        </authorList>
    </citation>
    <scope>NUCLEOTIDE SEQUENCE</scope>
    <source>
        <strain evidence="1">ZWT</strain>
    </source>
</reference>
<organism evidence="1 2">
    <name type="scientific">Oceanirhabdus seepicola</name>
    <dbReference type="NCBI Taxonomy" id="2828781"/>
    <lineage>
        <taxon>Bacteria</taxon>
        <taxon>Bacillati</taxon>
        <taxon>Bacillota</taxon>
        <taxon>Clostridia</taxon>
        <taxon>Eubacteriales</taxon>
        <taxon>Clostridiaceae</taxon>
        <taxon>Oceanirhabdus</taxon>
    </lineage>
</organism>
<dbReference type="PANTHER" id="PTHR30255">
    <property type="entry name" value="SINGLE-STRANDED-DNA-SPECIFIC EXONUCLEASE RECJ"/>
    <property type="match status" value="1"/>
</dbReference>
<dbReference type="InterPro" id="IPR038763">
    <property type="entry name" value="DHH_sf"/>
</dbReference>
<evidence type="ECO:0000313" key="1">
    <source>
        <dbReference type="EMBL" id="MCM1992582.1"/>
    </source>
</evidence>
<reference evidence="1" key="2">
    <citation type="submission" date="2021-04" db="EMBL/GenBank/DDBJ databases">
        <authorList>
            <person name="Dong X."/>
        </authorList>
    </citation>
    <scope>NUCLEOTIDE SEQUENCE</scope>
    <source>
        <strain evidence="1">ZWT</strain>
    </source>
</reference>